<sequence>MNKPIKHNLFIDFEGITPNFIVKLPKFKKNNYIQIPYCFTIGKVIKHQHFIYKTVFLNLKNFDRQTFFQKELKVKLEEAIHELIGEDTPINEQTVALYGWNSNFEDKVTMQALKLHTNSYFGDTGIGLDTLLSQLDFPLKDYFAPIRNYKFKDSFKIDFINNQKTGHFKLGQ</sequence>
<dbReference type="Proteomes" id="UP000289862">
    <property type="component" value="Chromosome"/>
</dbReference>
<proteinExistence type="predicted"/>
<protein>
    <recommendedName>
        <fullName evidence="3">Exonuclease</fullName>
    </recommendedName>
</protein>
<dbReference type="RefSeq" id="WP_119572034.1">
    <property type="nucleotide sequence ID" value="NZ_LR215031.1"/>
</dbReference>
<dbReference type="OrthoDB" id="399747at2"/>
<dbReference type="KEGG" id="mgal:NCTC10186_00328"/>
<evidence type="ECO:0008006" key="3">
    <source>
        <dbReference type="Google" id="ProtNLM"/>
    </source>
</evidence>
<accession>A0A449AZF2</accession>
<reference evidence="1 2" key="1">
    <citation type="submission" date="2019-01" db="EMBL/GenBank/DDBJ databases">
        <authorList>
            <consortium name="Pathogen Informatics"/>
        </authorList>
    </citation>
    <scope>NUCLEOTIDE SEQUENCE [LARGE SCALE GENOMIC DNA]</scope>
    <source>
        <strain evidence="1 2">NCTC10186</strain>
    </source>
</reference>
<dbReference type="EMBL" id="LR215031">
    <property type="protein sequence ID" value="VEU72855.1"/>
    <property type="molecule type" value="Genomic_DNA"/>
</dbReference>
<name>A0A449AZF2_9BACT</name>
<dbReference type="AlphaFoldDB" id="A0A449AZF2"/>
<gene>
    <name evidence="1" type="ORF">NCTC10186_00328</name>
</gene>
<organism evidence="1 2">
    <name type="scientific">Mycoplasmopsis gallopavonis</name>
    <dbReference type="NCBI Taxonomy" id="76629"/>
    <lineage>
        <taxon>Bacteria</taxon>
        <taxon>Bacillati</taxon>
        <taxon>Mycoplasmatota</taxon>
        <taxon>Mycoplasmoidales</taxon>
        <taxon>Metamycoplasmataceae</taxon>
        <taxon>Mycoplasmopsis</taxon>
    </lineage>
</organism>
<keyword evidence="2" id="KW-1185">Reference proteome</keyword>
<evidence type="ECO:0000313" key="1">
    <source>
        <dbReference type="EMBL" id="VEU72855.1"/>
    </source>
</evidence>
<evidence type="ECO:0000313" key="2">
    <source>
        <dbReference type="Proteomes" id="UP000289862"/>
    </source>
</evidence>